<dbReference type="RefSeq" id="WP_160674925.1">
    <property type="nucleotide sequence ID" value="NZ_WTYN01000001.1"/>
</dbReference>
<sequence>MRLVLTGLIFAGGLMFLLIGIGFLIDPASSGVDFGMKADGPQGLSTMRADMTAFFVVAAVSMVLGAWRRNGDLLLVAAALFGIALTGRIVSLIADGTYDGFAFPMLVEAVTVIVLLIASRVLPHRIG</sequence>
<dbReference type="Proteomes" id="UP000445582">
    <property type="component" value="Unassembled WGS sequence"/>
</dbReference>
<feature type="transmembrane region" description="Helical" evidence="1">
    <location>
        <begin position="45"/>
        <end position="66"/>
    </location>
</feature>
<dbReference type="AlphaFoldDB" id="A0A844YKA9"/>
<feature type="transmembrane region" description="Helical" evidence="1">
    <location>
        <begin position="73"/>
        <end position="94"/>
    </location>
</feature>
<accession>A0A844YKA9</accession>
<keyword evidence="1" id="KW-1133">Transmembrane helix</keyword>
<organism evidence="2 3">
    <name type="scientific">Qipengyuania oceanensis</name>
    <dbReference type="NCBI Taxonomy" id="1463597"/>
    <lineage>
        <taxon>Bacteria</taxon>
        <taxon>Pseudomonadati</taxon>
        <taxon>Pseudomonadota</taxon>
        <taxon>Alphaproteobacteria</taxon>
        <taxon>Sphingomonadales</taxon>
        <taxon>Erythrobacteraceae</taxon>
        <taxon>Qipengyuania</taxon>
    </lineage>
</organism>
<dbReference type="Pfam" id="PF14248">
    <property type="entry name" value="DUF4345"/>
    <property type="match status" value="1"/>
</dbReference>
<keyword evidence="1" id="KW-0472">Membrane</keyword>
<dbReference type="OrthoDB" id="5875348at2"/>
<feature type="transmembrane region" description="Helical" evidence="1">
    <location>
        <begin position="7"/>
        <end position="25"/>
    </location>
</feature>
<evidence type="ECO:0000256" key="1">
    <source>
        <dbReference type="SAM" id="Phobius"/>
    </source>
</evidence>
<gene>
    <name evidence="2" type="ORF">GRI48_10155</name>
</gene>
<proteinExistence type="predicted"/>
<feature type="transmembrane region" description="Helical" evidence="1">
    <location>
        <begin position="100"/>
        <end position="122"/>
    </location>
</feature>
<name>A0A844YKA9_9SPHN</name>
<dbReference type="EMBL" id="WTYN01000001">
    <property type="protein sequence ID" value="MXO63374.1"/>
    <property type="molecule type" value="Genomic_DNA"/>
</dbReference>
<keyword evidence="3" id="KW-1185">Reference proteome</keyword>
<comment type="caution">
    <text evidence="2">The sequence shown here is derived from an EMBL/GenBank/DDBJ whole genome shotgun (WGS) entry which is preliminary data.</text>
</comment>
<protein>
    <submittedName>
        <fullName evidence="2">DUF4345 domain-containing protein</fullName>
    </submittedName>
</protein>
<keyword evidence="1" id="KW-0812">Transmembrane</keyword>
<evidence type="ECO:0000313" key="2">
    <source>
        <dbReference type="EMBL" id="MXO63374.1"/>
    </source>
</evidence>
<reference evidence="2 3" key="1">
    <citation type="submission" date="2019-12" db="EMBL/GenBank/DDBJ databases">
        <title>Genomic-based taxomic classification of the family Erythrobacteraceae.</title>
        <authorList>
            <person name="Xu L."/>
        </authorList>
    </citation>
    <scope>NUCLEOTIDE SEQUENCE [LARGE SCALE GENOMIC DNA]</scope>
    <source>
        <strain evidence="2 3">MCCC 1A09965</strain>
    </source>
</reference>
<dbReference type="InterPro" id="IPR025597">
    <property type="entry name" value="DUF4345"/>
</dbReference>
<evidence type="ECO:0000313" key="3">
    <source>
        <dbReference type="Proteomes" id="UP000445582"/>
    </source>
</evidence>